<name>A0A2G8BDK9_9MYCO</name>
<dbReference type="STRING" id="110505.ACT16_19825"/>
<dbReference type="AlphaFoldDB" id="A0A2G8BDK9"/>
<proteinExistence type="predicted"/>
<evidence type="ECO:0000313" key="2">
    <source>
        <dbReference type="Proteomes" id="UP000595446"/>
    </source>
</evidence>
<reference evidence="1 2" key="1">
    <citation type="submission" date="2020-12" db="EMBL/GenBank/DDBJ databases">
        <title>Complete genome sequence of Mycobacterium heckeshornense JCM 15655T, closely related to a pathogenic non-tuberculous mycobacterial species Mycobacterium xenopi.</title>
        <authorList>
            <person name="Yoshida M."/>
            <person name="Fukano H."/>
            <person name="Asakura T."/>
            <person name="Suzuki M."/>
            <person name="Hoshino Y."/>
        </authorList>
    </citation>
    <scope>NUCLEOTIDE SEQUENCE [LARGE SCALE GENOMIC DNA]</scope>
    <source>
        <strain evidence="1 2">JCM 15655</strain>
    </source>
</reference>
<dbReference type="EMBL" id="AP024237">
    <property type="protein sequence ID" value="BCO35712.1"/>
    <property type="molecule type" value="Genomic_DNA"/>
</dbReference>
<dbReference type="Pfam" id="PF10861">
    <property type="entry name" value="DUF2784"/>
    <property type="match status" value="1"/>
</dbReference>
<evidence type="ECO:0000313" key="1">
    <source>
        <dbReference type="EMBL" id="BCO35712.1"/>
    </source>
</evidence>
<dbReference type="InterPro" id="IPR021218">
    <property type="entry name" value="DUF2784"/>
</dbReference>
<protein>
    <submittedName>
        <fullName evidence="1">Uncharacterized protein</fullName>
    </submittedName>
</protein>
<sequence length="130" mass="14275">MYQIAVVVTAITHFAFICYVVLGGFIALRWRRTLWLHIAAVLWGAASVVGHVGCPLTGLERWARQHAGMAPLPPTGFIDHYITGVLYPVSWANAVQAAVFAVIVASWALCAWHGRHVPARARRKAPDHAQ</sequence>
<accession>A0A2G8BDK9</accession>
<dbReference type="OrthoDB" id="370375at2"/>
<keyword evidence="2" id="KW-1185">Reference proteome</keyword>
<organism evidence="1 2">
    <name type="scientific">Mycobacterium heckeshornense</name>
    <dbReference type="NCBI Taxonomy" id="110505"/>
    <lineage>
        <taxon>Bacteria</taxon>
        <taxon>Bacillati</taxon>
        <taxon>Actinomycetota</taxon>
        <taxon>Actinomycetes</taxon>
        <taxon>Mycobacteriales</taxon>
        <taxon>Mycobacteriaceae</taxon>
        <taxon>Mycobacterium</taxon>
    </lineage>
</organism>
<gene>
    <name evidence="1" type="ORF">MHEC_21450</name>
</gene>
<dbReference type="Proteomes" id="UP000595446">
    <property type="component" value="Chromosome"/>
</dbReference>
<dbReference type="RefSeq" id="WP_048893179.1">
    <property type="nucleotide sequence ID" value="NZ_AP024237.1"/>
</dbReference>